<evidence type="ECO:0000313" key="3">
    <source>
        <dbReference type="Proteomes" id="UP000002383"/>
    </source>
</evidence>
<gene>
    <name evidence="2" type="ordered locus">Tgr7_2899</name>
</gene>
<dbReference type="RefSeq" id="WP_012639435.1">
    <property type="nucleotide sequence ID" value="NC_011901.1"/>
</dbReference>
<reference evidence="2 3" key="1">
    <citation type="journal article" date="2011" name="Stand. Genomic Sci.">
        <title>Complete genome sequence of 'Thioalkalivibrio sulfidophilus' HL-EbGr7.</title>
        <authorList>
            <person name="Muyzer G."/>
            <person name="Sorokin D.Y."/>
            <person name="Mavromatis K."/>
            <person name="Lapidus A."/>
            <person name="Clum A."/>
            <person name="Ivanova N."/>
            <person name="Pati A."/>
            <person name="d'Haeseleer P."/>
            <person name="Woyke T."/>
            <person name="Kyrpides N.C."/>
        </authorList>
    </citation>
    <scope>NUCLEOTIDE SEQUENCE [LARGE SCALE GENOMIC DNA]</scope>
    <source>
        <strain evidence="2 3">HL-EbGR7</strain>
    </source>
</reference>
<dbReference type="Pfam" id="PF01584">
    <property type="entry name" value="CheW"/>
    <property type="match status" value="1"/>
</dbReference>
<dbReference type="InterPro" id="IPR036061">
    <property type="entry name" value="CheW-like_dom_sf"/>
</dbReference>
<organism evidence="2 3">
    <name type="scientific">Thioalkalivibrio sulfidiphilus (strain HL-EbGR7)</name>
    <dbReference type="NCBI Taxonomy" id="396588"/>
    <lineage>
        <taxon>Bacteria</taxon>
        <taxon>Pseudomonadati</taxon>
        <taxon>Pseudomonadota</taxon>
        <taxon>Gammaproteobacteria</taxon>
        <taxon>Chromatiales</taxon>
        <taxon>Ectothiorhodospiraceae</taxon>
        <taxon>Thioalkalivibrio</taxon>
    </lineage>
</organism>
<dbReference type="SUPFAM" id="SSF50341">
    <property type="entry name" value="CheW-like"/>
    <property type="match status" value="1"/>
</dbReference>
<accession>B8GP52</accession>
<dbReference type="InterPro" id="IPR002545">
    <property type="entry name" value="CheW-lke_dom"/>
</dbReference>
<dbReference type="STRING" id="396588.Tgr7_2899"/>
<dbReference type="HOGENOM" id="CLU_128728_1_0_6"/>
<dbReference type="SMART" id="SM00260">
    <property type="entry name" value="CheW"/>
    <property type="match status" value="1"/>
</dbReference>
<evidence type="ECO:0000313" key="2">
    <source>
        <dbReference type="EMBL" id="ACL73972.1"/>
    </source>
</evidence>
<dbReference type="eggNOG" id="COG0835">
    <property type="taxonomic scope" value="Bacteria"/>
</dbReference>
<dbReference type="EMBL" id="CP001339">
    <property type="protein sequence ID" value="ACL73972.1"/>
    <property type="molecule type" value="Genomic_DNA"/>
</dbReference>
<dbReference type="GO" id="GO:0006935">
    <property type="term" value="P:chemotaxis"/>
    <property type="evidence" value="ECO:0007669"/>
    <property type="project" value="InterPro"/>
</dbReference>
<sequence length="155" mass="17323">MSDAQESLSCFIVPVTEHHLLLPQPAVAEVVTQQFMREIPGAPPWLTGLVEWRNEQVPVVSVETLMGAAPEPRNRLQRMLVMHGLEQFPGLTYYALQVRGIPHPLKIRPQDLEASSEPDPGDGSIARRVRASGVTCLIPTLERIEGLLKEYLQRL</sequence>
<name>B8GP52_THISH</name>
<dbReference type="PROSITE" id="PS50851">
    <property type="entry name" value="CHEW"/>
    <property type="match status" value="1"/>
</dbReference>
<keyword evidence="3" id="KW-1185">Reference proteome</keyword>
<feature type="domain" description="CheW-like" evidence="1">
    <location>
        <begin position="7"/>
        <end position="150"/>
    </location>
</feature>
<protein>
    <submittedName>
        <fullName evidence="2">Putative CheW protein</fullName>
    </submittedName>
</protein>
<dbReference type="Proteomes" id="UP000002383">
    <property type="component" value="Chromosome"/>
</dbReference>
<dbReference type="Gene3D" id="2.40.50.180">
    <property type="entry name" value="CheA-289, Domain 4"/>
    <property type="match status" value="1"/>
</dbReference>
<dbReference type="OrthoDB" id="5765252at2"/>
<dbReference type="KEGG" id="tgr:Tgr7_2899"/>
<dbReference type="AlphaFoldDB" id="B8GP52"/>
<proteinExistence type="predicted"/>
<evidence type="ECO:0000259" key="1">
    <source>
        <dbReference type="PROSITE" id="PS50851"/>
    </source>
</evidence>
<dbReference type="GO" id="GO:0007165">
    <property type="term" value="P:signal transduction"/>
    <property type="evidence" value="ECO:0007669"/>
    <property type="project" value="InterPro"/>
</dbReference>